<protein>
    <submittedName>
        <fullName evidence="1">Uncharacterized protein</fullName>
    </submittedName>
</protein>
<sequence length="142" mass="16027">MPSSFYRPSFPECDWLRPSLCHLGLGTITVHWPMAMASCPRSPANPNPPRDVSLPSFKVEPLMLYPEPVSAEVLPFISLDSVLALLPYQLPTAATESPWPPFWPFRASGYKHRGLLPDHLAVWKGARFCIRSEGGPLIRWRF</sequence>
<organism evidence="1 2">
    <name type="scientific">Hohenbuehelia grisea</name>
    <dbReference type="NCBI Taxonomy" id="104357"/>
    <lineage>
        <taxon>Eukaryota</taxon>
        <taxon>Fungi</taxon>
        <taxon>Dikarya</taxon>
        <taxon>Basidiomycota</taxon>
        <taxon>Agaricomycotina</taxon>
        <taxon>Agaricomycetes</taxon>
        <taxon>Agaricomycetidae</taxon>
        <taxon>Agaricales</taxon>
        <taxon>Pleurotineae</taxon>
        <taxon>Pleurotaceae</taxon>
        <taxon>Hohenbuehelia</taxon>
    </lineage>
</organism>
<proteinExistence type="predicted"/>
<keyword evidence="2" id="KW-1185">Reference proteome</keyword>
<evidence type="ECO:0000313" key="1">
    <source>
        <dbReference type="EMBL" id="KAL0951726.1"/>
    </source>
</evidence>
<accession>A0ABR3J877</accession>
<evidence type="ECO:0000313" key="2">
    <source>
        <dbReference type="Proteomes" id="UP001556367"/>
    </source>
</evidence>
<gene>
    <name evidence="1" type="ORF">HGRIS_008400</name>
</gene>
<name>A0ABR3J877_9AGAR</name>
<dbReference type="Proteomes" id="UP001556367">
    <property type="component" value="Unassembled WGS sequence"/>
</dbReference>
<dbReference type="EMBL" id="JASNQZ010000011">
    <property type="protein sequence ID" value="KAL0951726.1"/>
    <property type="molecule type" value="Genomic_DNA"/>
</dbReference>
<reference evidence="2" key="1">
    <citation type="submission" date="2024-06" db="EMBL/GenBank/DDBJ databases">
        <title>Multi-omics analyses provide insights into the biosynthesis of the anticancer antibiotic pleurotin in Hohenbuehelia grisea.</title>
        <authorList>
            <person name="Weaver J.A."/>
            <person name="Alberti F."/>
        </authorList>
    </citation>
    <scope>NUCLEOTIDE SEQUENCE [LARGE SCALE GENOMIC DNA]</scope>
    <source>
        <strain evidence="2">T-177</strain>
    </source>
</reference>
<comment type="caution">
    <text evidence="1">The sequence shown here is derived from an EMBL/GenBank/DDBJ whole genome shotgun (WGS) entry which is preliminary data.</text>
</comment>